<dbReference type="Pfam" id="PF14559">
    <property type="entry name" value="TPR_19"/>
    <property type="match status" value="1"/>
</dbReference>
<evidence type="ECO:0000313" key="1">
    <source>
        <dbReference type="EMBL" id="ACD97087.1"/>
    </source>
</evidence>
<dbReference type="eggNOG" id="COG0859">
    <property type="taxonomic scope" value="Bacteria"/>
</dbReference>
<dbReference type="RefSeq" id="WP_012471411.1">
    <property type="nucleotide sequence ID" value="NC_010814.1"/>
</dbReference>
<dbReference type="OrthoDB" id="5442509at2"/>
<gene>
    <name evidence="1" type="ordered locus">Glov_3381</name>
</gene>
<organism evidence="1 2">
    <name type="scientific">Trichlorobacter lovleyi (strain ATCC BAA-1151 / DSM 17278 / SZ)</name>
    <name type="common">Geobacter lovleyi</name>
    <dbReference type="NCBI Taxonomy" id="398767"/>
    <lineage>
        <taxon>Bacteria</taxon>
        <taxon>Pseudomonadati</taxon>
        <taxon>Thermodesulfobacteriota</taxon>
        <taxon>Desulfuromonadia</taxon>
        <taxon>Geobacterales</taxon>
        <taxon>Geobacteraceae</taxon>
        <taxon>Trichlorobacter</taxon>
    </lineage>
</organism>
<dbReference type="HOGENOM" id="CLU_541589_0_0_7"/>
<dbReference type="Gene3D" id="1.25.40.10">
    <property type="entry name" value="Tetratricopeptide repeat domain"/>
    <property type="match status" value="1"/>
</dbReference>
<dbReference type="AlphaFoldDB" id="B3EBP8"/>
<evidence type="ECO:0000313" key="2">
    <source>
        <dbReference type="Proteomes" id="UP000002420"/>
    </source>
</evidence>
<dbReference type="Proteomes" id="UP000002420">
    <property type="component" value="Chromosome"/>
</dbReference>
<dbReference type="STRING" id="398767.Glov_3381"/>
<proteinExistence type="predicted"/>
<reference evidence="1 2" key="1">
    <citation type="submission" date="2008-05" db="EMBL/GenBank/DDBJ databases">
        <title>Complete sequence of chromosome of Geobacter lovleyi SZ.</title>
        <authorList>
            <consortium name="US DOE Joint Genome Institute"/>
            <person name="Lucas S."/>
            <person name="Copeland A."/>
            <person name="Lapidus A."/>
            <person name="Glavina del Rio T."/>
            <person name="Dalin E."/>
            <person name="Tice H."/>
            <person name="Bruce D."/>
            <person name="Goodwin L."/>
            <person name="Pitluck S."/>
            <person name="Chertkov O."/>
            <person name="Meincke L."/>
            <person name="Brettin T."/>
            <person name="Detter J.C."/>
            <person name="Han C."/>
            <person name="Tapia R."/>
            <person name="Kuske C.R."/>
            <person name="Schmutz J."/>
            <person name="Larimer F."/>
            <person name="Land M."/>
            <person name="Hauser L."/>
            <person name="Kyrpides N."/>
            <person name="Mikhailova N."/>
            <person name="Sung Y."/>
            <person name="Fletcher K.E."/>
            <person name="Ritalahti K.M."/>
            <person name="Loeffler F.E."/>
            <person name="Richardson P."/>
        </authorList>
    </citation>
    <scope>NUCLEOTIDE SEQUENCE [LARGE SCALE GENOMIC DNA]</scope>
    <source>
        <strain evidence="2">ATCC BAA-1151 / DSM 17278 / SZ</strain>
    </source>
</reference>
<sequence>MNAEALSEVAQQALEAGQAQTARRLLTFALSRAPGNLCAGLMLVRLEMENDNPAAAMQVLSDLWRETKDTNVGDVMAEVSLALVRAVRKESYESRKVLERLAGMLKALHGTNGILVDTLQYDIIGGLAIDALKLIPLYKSGVTKRTGKSVVFFSGRSANPALVEMISRELPVFSDQAFPKLMCYTSYDWSKSRYTLNQQYAKEFFGRHADLFDNLVEFTHSTNGGAYCVSGDEESSVLDINEPQIHFSREEEETGEDFLRNKLYLPEGAWFVCIFARDSAYYGESPGSPNWFRNSDIQTFLPAIDCILDRGGYVIRIGERTCQILNHPDRRFFDYSNSVYREPLLDVYLLAKCRFLLGTPSGLCHLAYVFRTPELMVNTVNVCNIRSADLYIPKKIRDIRTGKLLPFAEFLERYHSYNDTGLFFENGGNQESMLGIQYEDNSPEEIVAATQEMMDRLQGDHTESVAIGLLRERFKQTWMRWNPTMAQTPIASCFLDSYPELFV</sequence>
<evidence type="ECO:0008006" key="3">
    <source>
        <dbReference type="Google" id="ProtNLM"/>
    </source>
</evidence>
<protein>
    <recommendedName>
        <fullName evidence="3">TIGR04372 family glycosyltransferase</fullName>
    </recommendedName>
</protein>
<keyword evidence="2" id="KW-1185">Reference proteome</keyword>
<dbReference type="KEGG" id="glo:Glov_3381"/>
<dbReference type="NCBIfam" id="TIGR04372">
    <property type="entry name" value="glycosyl_04372"/>
    <property type="match status" value="1"/>
</dbReference>
<dbReference type="InterPro" id="IPR011990">
    <property type="entry name" value="TPR-like_helical_dom_sf"/>
</dbReference>
<dbReference type="EMBL" id="CP001089">
    <property type="protein sequence ID" value="ACD97087.1"/>
    <property type="molecule type" value="Genomic_DNA"/>
</dbReference>
<name>B3EBP8_TRIL1</name>
<dbReference type="InterPro" id="IPR030808">
    <property type="entry name" value="Glycosyl_04372"/>
</dbReference>
<accession>B3EBP8</accession>